<name>A0AAV4TR50_CAEEX</name>
<dbReference type="AlphaFoldDB" id="A0AAV4TR50"/>
<gene>
    <name evidence="1" type="ORF">CEXT_72741</name>
</gene>
<evidence type="ECO:0000313" key="1">
    <source>
        <dbReference type="EMBL" id="GIY47611.1"/>
    </source>
</evidence>
<dbReference type="Proteomes" id="UP001054945">
    <property type="component" value="Unassembled WGS sequence"/>
</dbReference>
<protein>
    <submittedName>
        <fullName evidence="1">Uncharacterized protein</fullName>
    </submittedName>
</protein>
<proteinExistence type="predicted"/>
<accession>A0AAV4TR50</accession>
<organism evidence="1 2">
    <name type="scientific">Caerostris extrusa</name>
    <name type="common">Bark spider</name>
    <name type="synonym">Caerostris bankana</name>
    <dbReference type="NCBI Taxonomy" id="172846"/>
    <lineage>
        <taxon>Eukaryota</taxon>
        <taxon>Metazoa</taxon>
        <taxon>Ecdysozoa</taxon>
        <taxon>Arthropoda</taxon>
        <taxon>Chelicerata</taxon>
        <taxon>Arachnida</taxon>
        <taxon>Araneae</taxon>
        <taxon>Araneomorphae</taxon>
        <taxon>Entelegynae</taxon>
        <taxon>Araneoidea</taxon>
        <taxon>Araneidae</taxon>
        <taxon>Caerostris</taxon>
    </lineage>
</organism>
<comment type="caution">
    <text evidence="1">The sequence shown here is derived from an EMBL/GenBank/DDBJ whole genome shotgun (WGS) entry which is preliminary data.</text>
</comment>
<keyword evidence="2" id="KW-1185">Reference proteome</keyword>
<evidence type="ECO:0000313" key="2">
    <source>
        <dbReference type="Proteomes" id="UP001054945"/>
    </source>
</evidence>
<reference evidence="1 2" key="1">
    <citation type="submission" date="2021-06" db="EMBL/GenBank/DDBJ databases">
        <title>Caerostris extrusa draft genome.</title>
        <authorList>
            <person name="Kono N."/>
            <person name="Arakawa K."/>
        </authorList>
    </citation>
    <scope>NUCLEOTIDE SEQUENCE [LARGE SCALE GENOMIC DNA]</scope>
</reference>
<sequence length="76" mass="8083">MISGADRERGRVSACSRVFLIIASRVFHHAHCNPADHGRPGGHLFSATAGHKPAASLSLSVLFSQKPFLALCGVIF</sequence>
<dbReference type="EMBL" id="BPLR01011602">
    <property type="protein sequence ID" value="GIY47611.1"/>
    <property type="molecule type" value="Genomic_DNA"/>
</dbReference>